<evidence type="ECO:0000259" key="10">
    <source>
        <dbReference type="Pfam" id="PF03372"/>
    </source>
</evidence>
<name>A0A974D4W5_XENLA</name>
<dbReference type="InterPro" id="IPR004808">
    <property type="entry name" value="AP_endonuc_1"/>
</dbReference>
<evidence type="ECO:0000256" key="4">
    <source>
        <dbReference type="ARBA" id="ARBA00012115"/>
    </source>
</evidence>
<dbReference type="GO" id="GO:0008081">
    <property type="term" value="F:phosphoric diester hydrolase activity"/>
    <property type="evidence" value="ECO:0007669"/>
    <property type="project" value="TreeGrafter"/>
</dbReference>
<evidence type="ECO:0000313" key="12">
    <source>
        <dbReference type="Proteomes" id="UP000694892"/>
    </source>
</evidence>
<dbReference type="OMA" id="YFRENTG"/>
<dbReference type="PANTHER" id="PTHR22748:SF26">
    <property type="entry name" value="ENDONUCLEASE_EXONUCLEASE_PHOSPHATASE DOMAIN-CONTAINING PROTEIN"/>
    <property type="match status" value="1"/>
</dbReference>
<evidence type="ECO:0000313" key="11">
    <source>
        <dbReference type="EMBL" id="OCT84251.1"/>
    </source>
</evidence>
<dbReference type="Pfam" id="PF03372">
    <property type="entry name" value="Exo_endo_phos"/>
    <property type="match status" value="1"/>
</dbReference>
<organism evidence="11 12">
    <name type="scientific">Xenopus laevis</name>
    <name type="common">African clawed frog</name>
    <dbReference type="NCBI Taxonomy" id="8355"/>
    <lineage>
        <taxon>Eukaryota</taxon>
        <taxon>Metazoa</taxon>
        <taxon>Chordata</taxon>
        <taxon>Craniata</taxon>
        <taxon>Vertebrata</taxon>
        <taxon>Euteleostomi</taxon>
        <taxon>Amphibia</taxon>
        <taxon>Batrachia</taxon>
        <taxon>Anura</taxon>
        <taxon>Pipoidea</taxon>
        <taxon>Pipidae</taxon>
        <taxon>Xenopodinae</taxon>
        <taxon>Xenopus</taxon>
        <taxon>Xenopus</taxon>
    </lineage>
</organism>
<dbReference type="InterPro" id="IPR005135">
    <property type="entry name" value="Endo/exonuclease/phosphatase"/>
</dbReference>
<dbReference type="Proteomes" id="UP000694892">
    <property type="component" value="Chromosome 4L"/>
</dbReference>
<dbReference type="Gene3D" id="3.60.10.10">
    <property type="entry name" value="Endonuclease/exonuclease/phosphatase"/>
    <property type="match status" value="1"/>
</dbReference>
<accession>A0A974D4W5</accession>
<keyword evidence="5" id="KW-0479">Metal-binding</keyword>
<keyword evidence="6" id="KW-0227">DNA damage</keyword>
<dbReference type="GO" id="GO:0006284">
    <property type="term" value="P:base-excision repair"/>
    <property type="evidence" value="ECO:0007669"/>
    <property type="project" value="TreeGrafter"/>
</dbReference>
<evidence type="ECO:0000256" key="9">
    <source>
        <dbReference type="ARBA" id="ARBA00023204"/>
    </source>
</evidence>
<evidence type="ECO:0000256" key="6">
    <source>
        <dbReference type="ARBA" id="ARBA00022763"/>
    </source>
</evidence>
<sequence>MADNQLNVLSLNLRGLNSYVKHNSLKLELKNNKTGIALIQETHFKVNAMPKIHFRGFNPVYVSKLQEKKAKGTAILIADSIQWSYREHISDNQGHLVAVKGNIGDKMYTFASVYLPNTRQLQTLKSILHTLDGFTEGTLIIGGDLNLSLEPMVIVHYRNRLLHSYRMIDVWRTLNPNARDDSYYSSVQHLCSWIDYLPIPYDHLSTVKNASIGPITWSDHAPNMCSLDILNAQSRTWQWKLNESLLEDPEIANKIQKVLNNYFRENTGKGPNNMLVWEAHKCVVRGEIIKVASQKKKERKQRYNKLYADLISLEQAH</sequence>
<comment type="catalytic activity">
    <reaction evidence="1">
        <text>Exonucleolytic cleavage in the 3'- to 5'-direction to yield nucleoside 5'-phosphates.</text>
        <dbReference type="EC" id="3.1.11.2"/>
    </reaction>
</comment>
<comment type="cofactor">
    <cofactor evidence="2">
        <name>Mg(2+)</name>
        <dbReference type="ChEBI" id="CHEBI:18420"/>
    </cofactor>
</comment>
<dbReference type="GO" id="GO:0005634">
    <property type="term" value="C:nucleus"/>
    <property type="evidence" value="ECO:0007669"/>
    <property type="project" value="TreeGrafter"/>
</dbReference>
<dbReference type="EMBL" id="CM004472">
    <property type="protein sequence ID" value="OCT84251.1"/>
    <property type="molecule type" value="Genomic_DNA"/>
</dbReference>
<dbReference type="GO" id="GO:0003906">
    <property type="term" value="F:DNA-(apurinic or apyrimidinic site) endonuclease activity"/>
    <property type="evidence" value="ECO:0007669"/>
    <property type="project" value="TreeGrafter"/>
</dbReference>
<dbReference type="GO" id="GO:0046872">
    <property type="term" value="F:metal ion binding"/>
    <property type="evidence" value="ECO:0007669"/>
    <property type="project" value="UniProtKB-KW"/>
</dbReference>
<evidence type="ECO:0000256" key="2">
    <source>
        <dbReference type="ARBA" id="ARBA00001946"/>
    </source>
</evidence>
<evidence type="ECO:0000256" key="3">
    <source>
        <dbReference type="ARBA" id="ARBA00007092"/>
    </source>
</evidence>
<evidence type="ECO:0000256" key="1">
    <source>
        <dbReference type="ARBA" id="ARBA00000493"/>
    </source>
</evidence>
<dbReference type="AlphaFoldDB" id="A0A974D4W5"/>
<dbReference type="CDD" id="cd09076">
    <property type="entry name" value="L1-EN"/>
    <property type="match status" value="1"/>
</dbReference>
<dbReference type="GO" id="GO:0008311">
    <property type="term" value="F:double-stranded DNA 3'-5' DNA exonuclease activity"/>
    <property type="evidence" value="ECO:0007669"/>
    <property type="project" value="UniProtKB-EC"/>
</dbReference>
<feature type="domain" description="Endonuclease/exonuclease/phosphatase" evidence="10">
    <location>
        <begin position="7"/>
        <end position="197"/>
    </location>
</feature>
<dbReference type="PANTHER" id="PTHR22748">
    <property type="entry name" value="AP ENDONUCLEASE"/>
    <property type="match status" value="1"/>
</dbReference>
<evidence type="ECO:0000256" key="7">
    <source>
        <dbReference type="ARBA" id="ARBA00022801"/>
    </source>
</evidence>
<dbReference type="InterPro" id="IPR036691">
    <property type="entry name" value="Endo/exonu/phosph_ase_sf"/>
</dbReference>
<dbReference type="EC" id="3.1.11.2" evidence="4"/>
<reference evidence="12" key="1">
    <citation type="journal article" date="2016" name="Nature">
        <title>Genome evolution in the allotetraploid frog Xenopus laevis.</title>
        <authorList>
            <person name="Session A.M."/>
            <person name="Uno Y."/>
            <person name="Kwon T."/>
            <person name="Chapman J.A."/>
            <person name="Toyoda A."/>
            <person name="Takahashi S."/>
            <person name="Fukui A."/>
            <person name="Hikosaka A."/>
            <person name="Suzuki A."/>
            <person name="Kondo M."/>
            <person name="van Heeringen S.J."/>
            <person name="Quigley I."/>
            <person name="Heinz S."/>
            <person name="Ogino H."/>
            <person name="Ochi H."/>
            <person name="Hellsten U."/>
            <person name="Lyons J.B."/>
            <person name="Simakov O."/>
            <person name="Putnam N."/>
            <person name="Stites J."/>
            <person name="Kuroki Y."/>
            <person name="Tanaka T."/>
            <person name="Michiue T."/>
            <person name="Watanabe M."/>
            <person name="Bogdanovic O."/>
            <person name="Lister R."/>
            <person name="Georgiou G."/>
            <person name="Paranjpe S.S."/>
            <person name="van Kruijsbergen I."/>
            <person name="Shu S."/>
            <person name="Carlson J."/>
            <person name="Kinoshita T."/>
            <person name="Ohta Y."/>
            <person name="Mawaribuchi S."/>
            <person name="Jenkins J."/>
            <person name="Grimwood J."/>
            <person name="Schmutz J."/>
            <person name="Mitros T."/>
            <person name="Mozaffari S.V."/>
            <person name="Suzuki Y."/>
            <person name="Haramoto Y."/>
            <person name="Yamamoto T.S."/>
            <person name="Takagi C."/>
            <person name="Heald R."/>
            <person name="Miller K."/>
            <person name="Haudenschild C."/>
            <person name="Kitzman J."/>
            <person name="Nakayama T."/>
            <person name="Izutsu Y."/>
            <person name="Robert J."/>
            <person name="Fortriede J."/>
            <person name="Burns K."/>
            <person name="Lotay V."/>
            <person name="Karimi K."/>
            <person name="Yasuoka Y."/>
            <person name="Dichmann D.S."/>
            <person name="Flajnik M.F."/>
            <person name="Houston D.W."/>
            <person name="Shendure J."/>
            <person name="DuPasquier L."/>
            <person name="Vize P.D."/>
            <person name="Zorn A.M."/>
            <person name="Ito M."/>
            <person name="Marcotte E.M."/>
            <person name="Wallingford J.B."/>
            <person name="Ito Y."/>
            <person name="Asashima M."/>
            <person name="Ueno N."/>
            <person name="Matsuda Y."/>
            <person name="Veenstra G.J."/>
            <person name="Fujiyama A."/>
            <person name="Harland R.M."/>
            <person name="Taira M."/>
            <person name="Rokhsar D.S."/>
        </authorList>
    </citation>
    <scope>NUCLEOTIDE SEQUENCE [LARGE SCALE GENOMIC DNA]</scope>
    <source>
        <strain evidence="12">J</strain>
    </source>
</reference>
<comment type="similarity">
    <text evidence="3">Belongs to the DNA repair enzymes AP/ExoA family.</text>
</comment>
<keyword evidence="7" id="KW-0378">Hydrolase</keyword>
<proteinExistence type="inferred from homology"/>
<protein>
    <recommendedName>
        <fullName evidence="4">exodeoxyribonuclease III</fullName>
        <ecNumber evidence="4">3.1.11.2</ecNumber>
    </recommendedName>
</protein>
<evidence type="ECO:0000256" key="8">
    <source>
        <dbReference type="ARBA" id="ARBA00022842"/>
    </source>
</evidence>
<keyword evidence="8" id="KW-0460">Magnesium</keyword>
<evidence type="ECO:0000256" key="5">
    <source>
        <dbReference type="ARBA" id="ARBA00022723"/>
    </source>
</evidence>
<dbReference type="SUPFAM" id="SSF56219">
    <property type="entry name" value="DNase I-like"/>
    <property type="match status" value="1"/>
</dbReference>
<gene>
    <name evidence="11" type="ORF">XELAEV_18022398mg</name>
</gene>
<keyword evidence="9" id="KW-0234">DNA repair</keyword>